<dbReference type="Gene3D" id="3.90.380.10">
    <property type="entry name" value="Naphthalene 1,2-dioxygenase Alpha Subunit, Chain A, domain 1"/>
    <property type="match status" value="1"/>
</dbReference>
<keyword evidence="8" id="KW-1185">Reference proteome</keyword>
<dbReference type="GO" id="GO:0016491">
    <property type="term" value="F:oxidoreductase activity"/>
    <property type="evidence" value="ECO:0007669"/>
    <property type="project" value="UniProtKB-KW"/>
</dbReference>
<sequence length="365" mass="41069">MLSTLKNAWYAAAYSHEISDAPLARTLIEQKIVLFRGSDGTLGMIANRCPHRFASLSAGRQIDDTLECPYHGLRFNRQGECVFNPHSKNHGPLRAADIRSWPIMERYGIVWFWPGDPARADPTALPTIDFLEKPDEYAVVRGMLHVRGHYELVVDNLLDLSHAAFIHPQFSGGNYTPEQLLAATKQKLERRERSIVNHRLRSGLGPSSAHVRLFGMDPNVPVNTDTTMTWHPPAMLDFAVGSWEVDKPWETGVHIPQLHFITPETEFTSHYFFVNGRNRRQDEPEIDQAMLDFFDLAFARQDEPMIEMVQANMGEISDINELNPILLPTDAAPVSARRMLAALIESEHAANDAPVASLEKVVAAM</sequence>
<keyword evidence="1" id="KW-0001">2Fe-2S</keyword>
<evidence type="ECO:0000313" key="7">
    <source>
        <dbReference type="EMBL" id="AJP74501.1"/>
    </source>
</evidence>
<keyword evidence="3" id="KW-0560">Oxidoreductase</keyword>
<dbReference type="Proteomes" id="UP000032300">
    <property type="component" value="Chromosome"/>
</dbReference>
<evidence type="ECO:0000313" key="8">
    <source>
        <dbReference type="Proteomes" id="UP000032300"/>
    </source>
</evidence>
<gene>
    <name evidence="7" type="ORF">TS85_13185</name>
</gene>
<name>A0A7U5BFV7_9SPHN</name>
<evidence type="ECO:0000256" key="2">
    <source>
        <dbReference type="ARBA" id="ARBA00022723"/>
    </source>
</evidence>
<dbReference type="EMBL" id="CP010836">
    <property type="protein sequence ID" value="AJP74501.1"/>
    <property type="molecule type" value="Genomic_DNA"/>
</dbReference>
<evidence type="ECO:0000256" key="1">
    <source>
        <dbReference type="ARBA" id="ARBA00022714"/>
    </source>
</evidence>
<dbReference type="OrthoDB" id="9800776at2"/>
<dbReference type="InterPro" id="IPR044043">
    <property type="entry name" value="VanA_C_cat"/>
</dbReference>
<reference evidence="7 8" key="2">
    <citation type="submission" date="2015-02" db="EMBL/GenBank/DDBJ databases">
        <title>The complete genome of Sphingomonas hengshuiensis sp. WHSC-8 isolated from soil of Hengshui Lake.</title>
        <authorList>
            <person name="Wei S."/>
            <person name="Guo J."/>
            <person name="Su C."/>
            <person name="Wu R."/>
            <person name="Zhang Z."/>
            <person name="Liang K."/>
            <person name="Li H."/>
            <person name="Wang T."/>
            <person name="Liu H."/>
            <person name="Zhang C."/>
            <person name="Li Z."/>
            <person name="Wang Q."/>
            <person name="Meng J."/>
        </authorList>
    </citation>
    <scope>NUCLEOTIDE SEQUENCE [LARGE SCALE GENOMIC DNA]</scope>
    <source>
        <strain evidence="7 8">WHSC-8</strain>
    </source>
</reference>
<dbReference type="GO" id="GO:0046872">
    <property type="term" value="F:metal ion binding"/>
    <property type="evidence" value="ECO:0007669"/>
    <property type="project" value="UniProtKB-KW"/>
</dbReference>
<dbReference type="Pfam" id="PF19112">
    <property type="entry name" value="VanA_C"/>
    <property type="match status" value="1"/>
</dbReference>
<proteinExistence type="predicted"/>
<dbReference type="SUPFAM" id="SSF55961">
    <property type="entry name" value="Bet v1-like"/>
    <property type="match status" value="1"/>
</dbReference>
<keyword evidence="4" id="KW-0408">Iron</keyword>
<dbReference type="PROSITE" id="PS51296">
    <property type="entry name" value="RIESKE"/>
    <property type="match status" value="1"/>
</dbReference>
<evidence type="ECO:0000259" key="6">
    <source>
        <dbReference type="PROSITE" id="PS51296"/>
    </source>
</evidence>
<dbReference type="PANTHER" id="PTHR21266:SF60">
    <property type="entry name" value="3-KETOSTEROID-9-ALPHA-MONOOXYGENASE, OXYGENASE COMPONENT"/>
    <property type="match status" value="1"/>
</dbReference>
<dbReference type="PANTHER" id="PTHR21266">
    <property type="entry name" value="IRON-SULFUR DOMAIN CONTAINING PROTEIN"/>
    <property type="match status" value="1"/>
</dbReference>
<keyword evidence="2" id="KW-0479">Metal-binding</keyword>
<evidence type="ECO:0000256" key="5">
    <source>
        <dbReference type="ARBA" id="ARBA00023014"/>
    </source>
</evidence>
<accession>A0A7U5BFV7</accession>
<dbReference type="Pfam" id="PF00355">
    <property type="entry name" value="Rieske"/>
    <property type="match status" value="1"/>
</dbReference>
<dbReference type="KEGG" id="sphi:TS85_13185"/>
<reference evidence="7 8" key="1">
    <citation type="journal article" date="2015" name="Int. J. Syst. Evol. Microbiol.">
        <title>Sphingomonas hengshuiensis sp. nov., isolated from lake wetland.</title>
        <authorList>
            <person name="Wei S."/>
            <person name="Wang T."/>
            <person name="Liu H."/>
            <person name="Zhang C."/>
            <person name="Guo J."/>
            <person name="Wang Q."/>
            <person name="Liang K."/>
            <person name="Zhang Z."/>
        </authorList>
    </citation>
    <scope>NUCLEOTIDE SEQUENCE [LARGE SCALE GENOMIC DNA]</scope>
    <source>
        <strain evidence="7 8">WHSC-8</strain>
    </source>
</reference>
<protein>
    <recommendedName>
        <fullName evidence="6">Rieske domain-containing protein</fullName>
    </recommendedName>
</protein>
<dbReference type="RefSeq" id="WP_044336256.1">
    <property type="nucleotide sequence ID" value="NZ_CP010836.1"/>
</dbReference>
<organism evidence="7 8">
    <name type="scientific">Sphingomonas hengshuiensis</name>
    <dbReference type="NCBI Taxonomy" id="1609977"/>
    <lineage>
        <taxon>Bacteria</taxon>
        <taxon>Pseudomonadati</taxon>
        <taxon>Pseudomonadota</taxon>
        <taxon>Alphaproteobacteria</taxon>
        <taxon>Sphingomonadales</taxon>
        <taxon>Sphingomonadaceae</taxon>
        <taxon>Sphingomonas</taxon>
    </lineage>
</organism>
<dbReference type="SUPFAM" id="SSF50022">
    <property type="entry name" value="ISP domain"/>
    <property type="match status" value="1"/>
</dbReference>
<evidence type="ECO:0000256" key="4">
    <source>
        <dbReference type="ARBA" id="ARBA00023004"/>
    </source>
</evidence>
<dbReference type="Gene3D" id="2.102.10.10">
    <property type="entry name" value="Rieske [2Fe-2S] iron-sulphur domain"/>
    <property type="match status" value="1"/>
</dbReference>
<dbReference type="InterPro" id="IPR017941">
    <property type="entry name" value="Rieske_2Fe-2S"/>
</dbReference>
<dbReference type="AlphaFoldDB" id="A0A7U5BFV7"/>
<dbReference type="GO" id="GO:0051537">
    <property type="term" value="F:2 iron, 2 sulfur cluster binding"/>
    <property type="evidence" value="ECO:0007669"/>
    <property type="project" value="UniProtKB-KW"/>
</dbReference>
<feature type="domain" description="Rieske" evidence="6">
    <location>
        <begin position="9"/>
        <end position="112"/>
    </location>
</feature>
<keyword evidence="5" id="KW-0411">Iron-sulfur</keyword>
<dbReference type="InterPro" id="IPR050584">
    <property type="entry name" value="Cholesterol_7-desaturase"/>
</dbReference>
<dbReference type="InterPro" id="IPR036922">
    <property type="entry name" value="Rieske_2Fe-2S_sf"/>
</dbReference>
<evidence type="ECO:0000256" key="3">
    <source>
        <dbReference type="ARBA" id="ARBA00023002"/>
    </source>
</evidence>